<reference evidence="4" key="1">
    <citation type="journal article" date="2021" name="Nat. Commun.">
        <title>Genetic determinants of endophytism in the Arabidopsis root mycobiome.</title>
        <authorList>
            <person name="Mesny F."/>
            <person name="Miyauchi S."/>
            <person name="Thiergart T."/>
            <person name="Pickel B."/>
            <person name="Atanasova L."/>
            <person name="Karlsson M."/>
            <person name="Huettel B."/>
            <person name="Barry K.W."/>
            <person name="Haridas S."/>
            <person name="Chen C."/>
            <person name="Bauer D."/>
            <person name="Andreopoulos W."/>
            <person name="Pangilinan J."/>
            <person name="LaButti K."/>
            <person name="Riley R."/>
            <person name="Lipzen A."/>
            <person name="Clum A."/>
            <person name="Drula E."/>
            <person name="Henrissat B."/>
            <person name="Kohler A."/>
            <person name="Grigoriev I.V."/>
            <person name="Martin F.M."/>
            <person name="Hacquard S."/>
        </authorList>
    </citation>
    <scope>NUCLEOTIDE SEQUENCE</scope>
    <source>
        <strain evidence="4">MPI-SDFR-AT-0073</strain>
    </source>
</reference>
<dbReference type="Proteomes" id="UP000758603">
    <property type="component" value="Unassembled WGS sequence"/>
</dbReference>
<dbReference type="GO" id="GO:0003824">
    <property type="term" value="F:catalytic activity"/>
    <property type="evidence" value="ECO:0007669"/>
    <property type="project" value="InterPro"/>
</dbReference>
<dbReference type="RefSeq" id="XP_045961711.1">
    <property type="nucleotide sequence ID" value="XM_046095343.1"/>
</dbReference>
<dbReference type="OrthoDB" id="10265068at2759"/>
<comment type="caution">
    <text evidence="4">The sequence shown here is derived from an EMBL/GenBank/DDBJ whole genome shotgun (WGS) entry which is preliminary data.</text>
</comment>
<evidence type="ECO:0000256" key="1">
    <source>
        <dbReference type="ARBA" id="ARBA00004123"/>
    </source>
</evidence>
<gene>
    <name evidence="4" type="ORF">BKA67DRAFT_189597</name>
</gene>
<protein>
    <submittedName>
        <fullName evidence="4">DNA glycosylase</fullName>
    </submittedName>
</protein>
<feature type="region of interest" description="Disordered" evidence="3">
    <location>
        <begin position="1"/>
        <end position="88"/>
    </location>
</feature>
<keyword evidence="2" id="KW-0539">Nucleus</keyword>
<evidence type="ECO:0000256" key="3">
    <source>
        <dbReference type="SAM" id="MobiDB-lite"/>
    </source>
</evidence>
<dbReference type="PANTHER" id="PTHR15074:SF0">
    <property type="entry name" value="METHYL-CPG-BINDING DOMAIN PROTEIN 4-LIKE PROTEIN"/>
    <property type="match status" value="1"/>
</dbReference>
<dbReference type="GeneID" id="70124236"/>
<organism evidence="4 5">
    <name type="scientific">Truncatella angustata</name>
    <dbReference type="NCBI Taxonomy" id="152316"/>
    <lineage>
        <taxon>Eukaryota</taxon>
        <taxon>Fungi</taxon>
        <taxon>Dikarya</taxon>
        <taxon>Ascomycota</taxon>
        <taxon>Pezizomycotina</taxon>
        <taxon>Sordariomycetes</taxon>
        <taxon>Xylariomycetidae</taxon>
        <taxon>Amphisphaeriales</taxon>
        <taxon>Sporocadaceae</taxon>
        <taxon>Truncatella</taxon>
    </lineage>
</organism>
<feature type="compositionally biased region" description="Polar residues" evidence="3">
    <location>
        <begin position="53"/>
        <end position="69"/>
    </location>
</feature>
<dbReference type="GO" id="GO:0003677">
    <property type="term" value="F:DNA binding"/>
    <property type="evidence" value="ECO:0007669"/>
    <property type="project" value="InterPro"/>
</dbReference>
<dbReference type="PANTHER" id="PTHR15074">
    <property type="entry name" value="METHYL-CPG-BINDING PROTEIN"/>
    <property type="match status" value="1"/>
</dbReference>
<evidence type="ECO:0000313" key="4">
    <source>
        <dbReference type="EMBL" id="KAH6657477.1"/>
    </source>
</evidence>
<dbReference type="Gene3D" id="1.10.340.30">
    <property type="entry name" value="Hypothetical protein, domain 2"/>
    <property type="match status" value="1"/>
</dbReference>
<dbReference type="EMBL" id="JAGPXC010000002">
    <property type="protein sequence ID" value="KAH6657477.1"/>
    <property type="molecule type" value="Genomic_DNA"/>
</dbReference>
<comment type="subcellular location">
    <subcellularLocation>
        <location evidence="1">Nucleus</location>
    </subcellularLocation>
</comment>
<keyword evidence="5" id="KW-1185">Reference proteome</keyword>
<name>A0A9P8US59_9PEZI</name>
<sequence length="341" mass="37947">MLDKAPTAQGTTFEAGIPLIKPPQGMRYGLRSASRTPVKVSAPPSRSLDESTPALQTSKGTRVTTSNYFTAPKPSPLKPKSPRPPRNTVSALQFPTLTATRFGLTQEKLADDPLRLMIAISFLVRTPGRISVPVFQGLVDKYPTPQALAEADPENIIAMIKHLGLSIVRTAQIQKYARIWIESPPSKDIRYGVKNYPNRGDGSDVRAGERLPPEEEDPRASAWEIGHMTQGPYAIDSWRIFCRDVLLGRAQDWRGKGREAGFQPEWMRVLPLDKELRAYLRWMWMGEGWDWDPKTGEREPLSDELRTAVNEGRVQWDNTGALQIVGATAVAHAQFEGAHAS</sequence>
<dbReference type="InterPro" id="IPR045138">
    <property type="entry name" value="MeCP2/MBD4"/>
</dbReference>
<accession>A0A9P8US59</accession>
<dbReference type="AlphaFoldDB" id="A0A9P8US59"/>
<dbReference type="GO" id="GO:0005634">
    <property type="term" value="C:nucleus"/>
    <property type="evidence" value="ECO:0007669"/>
    <property type="project" value="UniProtKB-SubCell"/>
</dbReference>
<proteinExistence type="predicted"/>
<dbReference type="InterPro" id="IPR011257">
    <property type="entry name" value="DNA_glycosylase"/>
</dbReference>
<feature type="compositionally biased region" description="Pro residues" evidence="3">
    <location>
        <begin position="73"/>
        <end position="85"/>
    </location>
</feature>
<dbReference type="SUPFAM" id="SSF48150">
    <property type="entry name" value="DNA-glycosylase"/>
    <property type="match status" value="1"/>
</dbReference>
<dbReference type="GO" id="GO:0006281">
    <property type="term" value="P:DNA repair"/>
    <property type="evidence" value="ECO:0007669"/>
    <property type="project" value="InterPro"/>
</dbReference>
<evidence type="ECO:0000313" key="5">
    <source>
        <dbReference type="Proteomes" id="UP000758603"/>
    </source>
</evidence>
<evidence type="ECO:0000256" key="2">
    <source>
        <dbReference type="ARBA" id="ARBA00023242"/>
    </source>
</evidence>